<dbReference type="EMBL" id="CDMZ01000430">
    <property type="protein sequence ID" value="CEM14140.1"/>
    <property type="molecule type" value="Genomic_DNA"/>
</dbReference>
<keyword evidence="5 8" id="KW-1133">Transmembrane helix</keyword>
<dbReference type="PhylomeDB" id="A0A0G4FK97"/>
<feature type="transmembrane region" description="Helical" evidence="8">
    <location>
        <begin position="486"/>
        <end position="509"/>
    </location>
</feature>
<protein>
    <recommendedName>
        <fullName evidence="9">Major facilitator superfamily (MFS) profile domain-containing protein</fullName>
    </recommendedName>
</protein>
<evidence type="ECO:0000256" key="2">
    <source>
        <dbReference type="ARBA" id="ARBA00006829"/>
    </source>
</evidence>
<feature type="compositionally biased region" description="Basic and acidic residues" evidence="7">
    <location>
        <begin position="288"/>
        <end position="297"/>
    </location>
</feature>
<dbReference type="Pfam" id="PF07690">
    <property type="entry name" value="MFS_1"/>
    <property type="match status" value="2"/>
</dbReference>
<feature type="region of interest" description="Disordered" evidence="7">
    <location>
        <begin position="257"/>
        <end position="332"/>
    </location>
</feature>
<dbReference type="InterPro" id="IPR001958">
    <property type="entry name" value="Tet-R_TetA/multi-R_MdtG-like"/>
</dbReference>
<feature type="transmembrane region" description="Helical" evidence="8">
    <location>
        <begin position="42"/>
        <end position="62"/>
    </location>
</feature>
<dbReference type="GO" id="GO:0016020">
    <property type="term" value="C:membrane"/>
    <property type="evidence" value="ECO:0007669"/>
    <property type="project" value="UniProtKB-SubCell"/>
</dbReference>
<evidence type="ECO:0000256" key="3">
    <source>
        <dbReference type="ARBA" id="ARBA00022448"/>
    </source>
</evidence>
<dbReference type="InterPro" id="IPR036259">
    <property type="entry name" value="MFS_trans_sf"/>
</dbReference>
<keyword evidence="4 8" id="KW-0812">Transmembrane</keyword>
<feature type="transmembrane region" description="Helical" evidence="8">
    <location>
        <begin position="162"/>
        <end position="180"/>
    </location>
</feature>
<feature type="transmembrane region" description="Helical" evidence="8">
    <location>
        <begin position="364"/>
        <end position="385"/>
    </location>
</feature>
<dbReference type="PRINTS" id="PR01035">
    <property type="entry name" value="TCRTETA"/>
</dbReference>
<feature type="compositionally biased region" description="Acidic residues" evidence="7">
    <location>
        <begin position="214"/>
        <end position="224"/>
    </location>
</feature>
<dbReference type="GO" id="GO:0022857">
    <property type="term" value="F:transmembrane transporter activity"/>
    <property type="evidence" value="ECO:0007669"/>
    <property type="project" value="InterPro"/>
</dbReference>
<dbReference type="PROSITE" id="PS50850">
    <property type="entry name" value="MFS"/>
    <property type="match status" value="1"/>
</dbReference>
<evidence type="ECO:0000256" key="8">
    <source>
        <dbReference type="SAM" id="Phobius"/>
    </source>
</evidence>
<feature type="transmembrane region" description="Helical" evidence="8">
    <location>
        <begin position="131"/>
        <end position="150"/>
    </location>
</feature>
<evidence type="ECO:0000256" key="1">
    <source>
        <dbReference type="ARBA" id="ARBA00004141"/>
    </source>
</evidence>
<feature type="transmembrane region" description="Helical" evidence="8">
    <location>
        <begin position="397"/>
        <end position="416"/>
    </location>
</feature>
<dbReference type="PANTHER" id="PTHR23506:SF23">
    <property type="entry name" value="GH10249P"/>
    <property type="match status" value="1"/>
</dbReference>
<dbReference type="InterPro" id="IPR020846">
    <property type="entry name" value="MFS_dom"/>
</dbReference>
<sequence length="649" mass="69386">MDRFTQTLVIMVMVTVFIDMMSVSLVIPILPFLIVQYGAEDFWIGILFASYAATQMISNVLLSRAADKYGTKTGLLLSLVGSTVGNVVTGFSFNIATLIAFRALTGLFAGSAPVAQGFIVRVCEPQERPKWLALSGALTSSALLFGPAVAGGLSTYFLELPFFVAGAVAGVNLLFVLFMFKEPPKKEPVDPSEAPQSPEVAGSAQGAEGGVAPEEGEEAGEGEGDASKASPAEGVHEGAEVKRKTVEEVDLSLGFGLQGKDSVKDGSPKAMGQPEHEPSNLQVLSANGEEKDTEKGKTPLPVVTVQEPEGQTKGEGGEASQGLSPPPQASASVNRVVGSVTTRSMVSSVGGTPEKVEIAPVAQIGFATFLHGGGFAAIQALIGLYAEQVFGVTALDLGFIMTGVAVIFILTQFFVFTPLQKNWGIEITVIIGECIVVASFFTIFIPTQLWAFLVILYIFVLGNSLIIPAVPTMLSFFTTSKHVTTVVSVGQTSMAAARVIFPLFLGFLLELNPSLPWIVSGAVCSAALGVWIFVLVKGDLRRKKAESVPPKVMLLQSRLNTKREKVSSSEKAALGEWFSDFLMERNYTRWKAHVRELEIVLDAALPPLAADADVRREEVTYILREAPKAKKRYLDWREVTVATCALPVT</sequence>
<feature type="transmembrane region" description="Helical" evidence="8">
    <location>
        <begin position="515"/>
        <end position="536"/>
    </location>
</feature>
<evidence type="ECO:0000259" key="9">
    <source>
        <dbReference type="PROSITE" id="PS50850"/>
    </source>
</evidence>
<gene>
    <name evidence="10" type="ORF">Cvel_17437</name>
</gene>
<feature type="transmembrane region" description="Helical" evidence="8">
    <location>
        <begin position="74"/>
        <end position="93"/>
    </location>
</feature>
<dbReference type="PANTHER" id="PTHR23506">
    <property type="entry name" value="GH10249P"/>
    <property type="match status" value="1"/>
</dbReference>
<feature type="domain" description="Major facilitator superfamily (MFS) profile" evidence="9">
    <location>
        <begin position="8"/>
        <end position="539"/>
    </location>
</feature>
<evidence type="ECO:0000256" key="5">
    <source>
        <dbReference type="ARBA" id="ARBA00022989"/>
    </source>
</evidence>
<feature type="transmembrane region" description="Helical" evidence="8">
    <location>
        <begin position="7"/>
        <end position="30"/>
    </location>
</feature>
<reference evidence="10" key="1">
    <citation type="submission" date="2014-11" db="EMBL/GenBank/DDBJ databases">
        <authorList>
            <person name="Otto D Thomas"/>
            <person name="Naeem Raeece"/>
        </authorList>
    </citation>
    <scope>NUCLEOTIDE SEQUENCE</scope>
</reference>
<feature type="transmembrane region" description="Helical" evidence="8">
    <location>
        <begin position="99"/>
        <end position="119"/>
    </location>
</feature>
<evidence type="ECO:0000313" key="10">
    <source>
        <dbReference type="EMBL" id="CEM14140.1"/>
    </source>
</evidence>
<dbReference type="AlphaFoldDB" id="A0A0G4FK97"/>
<keyword evidence="6 8" id="KW-0472">Membrane</keyword>
<comment type="subcellular location">
    <subcellularLocation>
        <location evidence="1">Membrane</location>
        <topology evidence="1">Multi-pass membrane protein</topology>
    </subcellularLocation>
</comment>
<comment type="similarity">
    <text evidence="2">Belongs to the major facilitator superfamily. Vesicular transporter family.</text>
</comment>
<evidence type="ECO:0000256" key="7">
    <source>
        <dbReference type="SAM" id="MobiDB-lite"/>
    </source>
</evidence>
<keyword evidence="3" id="KW-0813">Transport</keyword>
<feature type="transmembrane region" description="Helical" evidence="8">
    <location>
        <begin position="450"/>
        <end position="474"/>
    </location>
</feature>
<dbReference type="InterPro" id="IPR050930">
    <property type="entry name" value="MFS_Vesicular_Transporter"/>
</dbReference>
<dbReference type="VEuPathDB" id="CryptoDB:Cvel_17437"/>
<dbReference type="Gene3D" id="1.20.1250.20">
    <property type="entry name" value="MFS general substrate transporter like domains"/>
    <property type="match status" value="2"/>
</dbReference>
<name>A0A0G4FK97_9ALVE</name>
<accession>A0A0G4FK97</accession>
<dbReference type="InterPro" id="IPR011701">
    <property type="entry name" value="MFS"/>
</dbReference>
<feature type="region of interest" description="Disordered" evidence="7">
    <location>
        <begin position="186"/>
        <end position="242"/>
    </location>
</feature>
<dbReference type="SUPFAM" id="SSF103473">
    <property type="entry name" value="MFS general substrate transporter"/>
    <property type="match status" value="1"/>
</dbReference>
<evidence type="ECO:0000256" key="4">
    <source>
        <dbReference type="ARBA" id="ARBA00022692"/>
    </source>
</evidence>
<evidence type="ECO:0000256" key="6">
    <source>
        <dbReference type="ARBA" id="ARBA00023136"/>
    </source>
</evidence>
<feature type="transmembrane region" description="Helical" evidence="8">
    <location>
        <begin position="423"/>
        <end position="444"/>
    </location>
</feature>
<organism evidence="10">
    <name type="scientific">Chromera velia CCMP2878</name>
    <dbReference type="NCBI Taxonomy" id="1169474"/>
    <lineage>
        <taxon>Eukaryota</taxon>
        <taxon>Sar</taxon>
        <taxon>Alveolata</taxon>
        <taxon>Colpodellida</taxon>
        <taxon>Chromeraceae</taxon>
        <taxon>Chromera</taxon>
    </lineage>
</organism>
<proteinExistence type="inferred from homology"/>